<sequence length="214" mass="25424">MTKPQTLNELGDLKEVGFGKPSPRHGLKLLHWFANSCLYFDNNNQMCWCYNPEEGYFGFKFFRNKTGLLPYSNLKYYEMGNLREAEGLPDYVRDDYIQNRNDCDSNKDRIIVSVKNKWLDRVYVTEHNSYKNDFNKSATYFISRGLITKIRRLTLQDFLLTTGYWRKQEIYVQRNEHTIVDMNYEQNTGNKKVIEDDKQYGYKESKSPCSCTIL</sequence>
<protein>
    <submittedName>
        <fullName evidence="1">Uncharacterized protein</fullName>
    </submittedName>
</protein>
<accession>A0AAD5AYK5</accession>
<reference evidence="1" key="1">
    <citation type="submission" date="2018-07" db="EMBL/GenBank/DDBJ databases">
        <title>Comparative genomics of catfishes provides insights into carnivory and benthic adaptation.</title>
        <authorList>
            <person name="Zhang Y."/>
            <person name="Wang D."/>
            <person name="Peng Z."/>
            <person name="Zheng S."/>
            <person name="Shao F."/>
            <person name="Tao W."/>
        </authorList>
    </citation>
    <scope>NUCLEOTIDE SEQUENCE</scope>
    <source>
        <strain evidence="1">Chongqing</strain>
    </source>
</reference>
<name>A0AAD5AYK5_SILAS</name>
<keyword evidence="2" id="KW-1185">Reference proteome</keyword>
<dbReference type="PANTHER" id="PTHR38706">
    <property type="entry name" value="SI:CH211-198C19.1-RELATED"/>
    <property type="match status" value="1"/>
</dbReference>
<dbReference type="AlphaFoldDB" id="A0AAD5AYK5"/>
<proteinExistence type="predicted"/>
<evidence type="ECO:0000313" key="2">
    <source>
        <dbReference type="Proteomes" id="UP001205998"/>
    </source>
</evidence>
<dbReference type="Proteomes" id="UP001205998">
    <property type="component" value="Unassembled WGS sequence"/>
</dbReference>
<dbReference type="EMBL" id="MU551567">
    <property type="protein sequence ID" value="KAI5625186.1"/>
    <property type="molecule type" value="Genomic_DNA"/>
</dbReference>
<comment type="caution">
    <text evidence="1">The sequence shown here is derived from an EMBL/GenBank/DDBJ whole genome shotgun (WGS) entry which is preliminary data.</text>
</comment>
<organism evidence="1 2">
    <name type="scientific">Silurus asotus</name>
    <name type="common">Amur catfish</name>
    <name type="synonym">Parasilurus asotus</name>
    <dbReference type="NCBI Taxonomy" id="30991"/>
    <lineage>
        <taxon>Eukaryota</taxon>
        <taxon>Metazoa</taxon>
        <taxon>Chordata</taxon>
        <taxon>Craniata</taxon>
        <taxon>Vertebrata</taxon>
        <taxon>Euteleostomi</taxon>
        <taxon>Actinopterygii</taxon>
        <taxon>Neopterygii</taxon>
        <taxon>Teleostei</taxon>
        <taxon>Ostariophysi</taxon>
        <taxon>Siluriformes</taxon>
        <taxon>Siluridae</taxon>
        <taxon>Silurus</taxon>
    </lineage>
</organism>
<evidence type="ECO:0000313" key="1">
    <source>
        <dbReference type="EMBL" id="KAI5625186.1"/>
    </source>
</evidence>
<dbReference type="PANTHER" id="PTHR38706:SF2">
    <property type="match status" value="1"/>
</dbReference>
<gene>
    <name evidence="1" type="ORF">C0J50_15301</name>
</gene>